<comment type="similarity">
    <text evidence="2">Belongs to the TerC family.</text>
</comment>
<dbReference type="AlphaFoldDB" id="A0A1I0R0L2"/>
<feature type="transmembrane region" description="Helical" evidence="6">
    <location>
        <begin position="7"/>
        <end position="28"/>
    </location>
</feature>
<dbReference type="Proteomes" id="UP000199701">
    <property type="component" value="Unassembled WGS sequence"/>
</dbReference>
<keyword evidence="5 6" id="KW-0472">Membrane</keyword>
<evidence type="ECO:0000256" key="3">
    <source>
        <dbReference type="ARBA" id="ARBA00022692"/>
    </source>
</evidence>
<dbReference type="NCBIfam" id="TIGR03718">
    <property type="entry name" value="R_switched_Alx"/>
    <property type="match status" value="1"/>
</dbReference>
<dbReference type="OrthoDB" id="9783692at2"/>
<feature type="transmembrane region" description="Helical" evidence="6">
    <location>
        <begin position="71"/>
        <end position="93"/>
    </location>
</feature>
<comment type="subcellular location">
    <subcellularLocation>
        <location evidence="1">Membrane</location>
        <topology evidence="1">Multi-pass membrane protein</topology>
    </subcellularLocation>
</comment>
<proteinExistence type="inferred from homology"/>
<accession>A0A1I0R0L2</accession>
<feature type="transmembrane region" description="Helical" evidence="6">
    <location>
        <begin position="193"/>
        <end position="212"/>
    </location>
</feature>
<gene>
    <name evidence="7" type="ORF">SAMN05421659_110134</name>
</gene>
<feature type="transmembrane region" description="Helical" evidence="6">
    <location>
        <begin position="40"/>
        <end position="59"/>
    </location>
</feature>
<feature type="transmembrane region" description="Helical" evidence="6">
    <location>
        <begin position="224"/>
        <end position="244"/>
    </location>
</feature>
<keyword evidence="4 6" id="KW-1133">Transmembrane helix</keyword>
<dbReference type="GO" id="GO:0016020">
    <property type="term" value="C:membrane"/>
    <property type="evidence" value="ECO:0007669"/>
    <property type="project" value="UniProtKB-SubCell"/>
</dbReference>
<evidence type="ECO:0000256" key="2">
    <source>
        <dbReference type="ARBA" id="ARBA00007511"/>
    </source>
</evidence>
<keyword evidence="8" id="KW-1185">Reference proteome</keyword>
<evidence type="ECO:0000256" key="1">
    <source>
        <dbReference type="ARBA" id="ARBA00004141"/>
    </source>
</evidence>
<name>A0A1I0R0L2_9FIRM</name>
<sequence length="289" mass="32511">MSTKKALYWVAFFIALALCFNAGIYFFMGKELALQFLGGYVIEQSLSIDNLFLFIMVFSSFGIKLEHQRRILNYGIFGAIVLRLIFVLLGVTVVNAFHWVLYVFGVILIISGIKMAIKNEEEADMKDSKMIKLLSKIIPVTKEVHGDKFFVRIDKVLYATPLFAVIFIIEFTDILFAIDSIPAIFSITTNPFIVYTSNMFAILGLRNLYFVLSAMQEKFKYVKYGVALILTFTGVKLTILMFGIEIPVELSLLIIFVTLAGSVFASMAFTRDIPLGNGVVNNESNIDAE</sequence>
<organism evidence="7 8">
    <name type="scientific">[Clostridium] fimetarium</name>
    <dbReference type="NCBI Taxonomy" id="99656"/>
    <lineage>
        <taxon>Bacteria</taxon>
        <taxon>Bacillati</taxon>
        <taxon>Bacillota</taxon>
        <taxon>Clostridia</taxon>
        <taxon>Lachnospirales</taxon>
        <taxon>Lachnospiraceae</taxon>
    </lineage>
</organism>
<evidence type="ECO:0000313" key="8">
    <source>
        <dbReference type="Proteomes" id="UP000199701"/>
    </source>
</evidence>
<keyword evidence="3 6" id="KW-0812">Transmembrane</keyword>
<dbReference type="PANTHER" id="PTHR30238:SF0">
    <property type="entry name" value="THYLAKOID MEMBRANE PROTEIN TERC, CHLOROPLASTIC"/>
    <property type="match status" value="1"/>
</dbReference>
<dbReference type="InterPro" id="IPR022369">
    <property type="entry name" value="Integral_membrane_TerC_rswitch"/>
</dbReference>
<protein>
    <submittedName>
        <fullName evidence="7">Tellurite resistance protein TerC</fullName>
    </submittedName>
</protein>
<evidence type="ECO:0000256" key="4">
    <source>
        <dbReference type="ARBA" id="ARBA00022989"/>
    </source>
</evidence>
<evidence type="ECO:0000313" key="7">
    <source>
        <dbReference type="EMBL" id="SEW33579.1"/>
    </source>
</evidence>
<dbReference type="Pfam" id="PF03741">
    <property type="entry name" value="TerC"/>
    <property type="match status" value="1"/>
</dbReference>
<dbReference type="PANTHER" id="PTHR30238">
    <property type="entry name" value="MEMBRANE BOUND PREDICTED REDOX MODULATOR"/>
    <property type="match status" value="1"/>
</dbReference>
<feature type="transmembrane region" description="Helical" evidence="6">
    <location>
        <begin position="99"/>
        <end position="117"/>
    </location>
</feature>
<reference evidence="7 8" key="1">
    <citation type="submission" date="2016-10" db="EMBL/GenBank/DDBJ databases">
        <authorList>
            <person name="de Groot N.N."/>
        </authorList>
    </citation>
    <scope>NUCLEOTIDE SEQUENCE [LARGE SCALE GENOMIC DNA]</scope>
    <source>
        <strain evidence="7 8">DSM 9179</strain>
    </source>
</reference>
<feature type="transmembrane region" description="Helical" evidence="6">
    <location>
        <begin position="250"/>
        <end position="269"/>
    </location>
</feature>
<feature type="transmembrane region" description="Helical" evidence="6">
    <location>
        <begin position="156"/>
        <end position="178"/>
    </location>
</feature>
<evidence type="ECO:0000256" key="6">
    <source>
        <dbReference type="SAM" id="Phobius"/>
    </source>
</evidence>
<dbReference type="EMBL" id="FOJI01000010">
    <property type="protein sequence ID" value="SEW33579.1"/>
    <property type="molecule type" value="Genomic_DNA"/>
</dbReference>
<dbReference type="InterPro" id="IPR005496">
    <property type="entry name" value="Integral_membrane_TerC"/>
</dbReference>
<evidence type="ECO:0000256" key="5">
    <source>
        <dbReference type="ARBA" id="ARBA00023136"/>
    </source>
</evidence>